<keyword evidence="1" id="KW-0472">Membrane</keyword>
<proteinExistence type="predicted"/>
<evidence type="ECO:0000313" key="3">
    <source>
        <dbReference type="Proteomes" id="UP000260665"/>
    </source>
</evidence>
<feature type="transmembrane region" description="Helical" evidence="1">
    <location>
        <begin position="104"/>
        <end position="131"/>
    </location>
</feature>
<reference evidence="2 3" key="1">
    <citation type="submission" date="2018-05" db="EMBL/GenBank/DDBJ databases">
        <title>Rhodoferax soyangensis sp.nov., isolated from an oligotrophic freshwater lake.</title>
        <authorList>
            <person name="Park M."/>
        </authorList>
    </citation>
    <scope>NUCLEOTIDE SEQUENCE [LARGE SCALE GENOMIC DNA]</scope>
    <source>
        <strain evidence="2 3">IMCC26218</strain>
    </source>
</reference>
<feature type="transmembrane region" description="Helical" evidence="1">
    <location>
        <begin position="34"/>
        <end position="53"/>
    </location>
</feature>
<evidence type="ECO:0000313" key="2">
    <source>
        <dbReference type="EMBL" id="RFO95684.1"/>
    </source>
</evidence>
<dbReference type="Proteomes" id="UP000260665">
    <property type="component" value="Unassembled WGS sequence"/>
</dbReference>
<dbReference type="Pfam" id="PF11911">
    <property type="entry name" value="DUF3429"/>
    <property type="match status" value="1"/>
</dbReference>
<dbReference type="PANTHER" id="PTHR15887">
    <property type="entry name" value="TRANSMEMBRANE PROTEIN 69"/>
    <property type="match status" value="1"/>
</dbReference>
<organism evidence="2 3">
    <name type="scientific">Rhodoferax lacus</name>
    <dbReference type="NCBI Taxonomy" id="2184758"/>
    <lineage>
        <taxon>Bacteria</taxon>
        <taxon>Pseudomonadati</taxon>
        <taxon>Pseudomonadota</taxon>
        <taxon>Betaproteobacteria</taxon>
        <taxon>Burkholderiales</taxon>
        <taxon>Comamonadaceae</taxon>
        <taxon>Rhodoferax</taxon>
    </lineage>
</organism>
<sequence>MQEDERCDGTADATSSRFRLGAAPASAPPPWAQGLGYAGLLPFVLLGAGSWLVDPAHRPVLLQALLGYGAVIASFLGAIHWGLLMRDASPPSPALLCWGVLPSLLAWVALLISPVAGLVLVAAVLWACFAVDRVVYPRFQVQAWLPMRLRLTCVASASCLAAALV</sequence>
<keyword evidence="1" id="KW-0812">Transmembrane</keyword>
<dbReference type="AlphaFoldDB" id="A0A3E1R8J6"/>
<gene>
    <name evidence="2" type="ORF">DIC66_16955</name>
</gene>
<dbReference type="PANTHER" id="PTHR15887:SF1">
    <property type="entry name" value="TRANSMEMBRANE PROTEIN 69"/>
    <property type="match status" value="1"/>
</dbReference>
<dbReference type="EMBL" id="QFZK01000013">
    <property type="protein sequence ID" value="RFO95684.1"/>
    <property type="molecule type" value="Genomic_DNA"/>
</dbReference>
<comment type="caution">
    <text evidence="2">The sequence shown here is derived from an EMBL/GenBank/DDBJ whole genome shotgun (WGS) entry which is preliminary data.</text>
</comment>
<evidence type="ECO:0000256" key="1">
    <source>
        <dbReference type="SAM" id="Phobius"/>
    </source>
</evidence>
<accession>A0A3E1R8J6</accession>
<dbReference type="RefSeq" id="WP_117179289.1">
    <property type="nucleotide sequence ID" value="NZ_QFZK01000013.1"/>
</dbReference>
<dbReference type="OrthoDB" id="8591832at2"/>
<name>A0A3E1R8J6_9BURK</name>
<keyword evidence="1" id="KW-1133">Transmembrane helix</keyword>
<dbReference type="InterPro" id="IPR021836">
    <property type="entry name" value="DUF3429"/>
</dbReference>
<feature type="transmembrane region" description="Helical" evidence="1">
    <location>
        <begin position="65"/>
        <end position="84"/>
    </location>
</feature>
<keyword evidence="3" id="KW-1185">Reference proteome</keyword>
<protein>
    <submittedName>
        <fullName evidence="2">DUF3429 domain-containing protein</fullName>
    </submittedName>
</protein>